<reference evidence="3" key="1">
    <citation type="journal article" date="2017" name="Nat. Commun.">
        <title>The North American bullfrog draft genome provides insight into hormonal regulation of long noncoding RNA.</title>
        <authorList>
            <person name="Hammond S.A."/>
            <person name="Warren R.L."/>
            <person name="Vandervalk B.P."/>
            <person name="Kucuk E."/>
            <person name="Khan H."/>
            <person name="Gibb E.A."/>
            <person name="Pandoh P."/>
            <person name="Kirk H."/>
            <person name="Zhao Y."/>
            <person name="Jones M."/>
            <person name="Mungall A.J."/>
            <person name="Coope R."/>
            <person name="Pleasance S."/>
            <person name="Moore R.A."/>
            <person name="Holt R.A."/>
            <person name="Round J.M."/>
            <person name="Ohora S."/>
            <person name="Walle B.V."/>
            <person name="Veldhoen N."/>
            <person name="Helbing C.C."/>
            <person name="Birol I."/>
        </authorList>
    </citation>
    <scope>NUCLEOTIDE SEQUENCE [LARGE SCALE GENOMIC DNA]</scope>
</reference>
<dbReference type="GO" id="GO:0032588">
    <property type="term" value="C:trans-Golgi network membrane"/>
    <property type="evidence" value="ECO:0007669"/>
    <property type="project" value="TreeGrafter"/>
</dbReference>
<gene>
    <name evidence="2" type="ORF">AB205_0071030</name>
</gene>
<dbReference type="Proteomes" id="UP000228934">
    <property type="component" value="Unassembled WGS sequence"/>
</dbReference>
<sequence length="83" mass="9515">MDHDWLSTNDFAGEAVLPMNVIYGLNRPHITGGVKNVQPTVLKLTRPKANVKSILKMLDGRMDKEAQDFVKKLRELEKYMEDD</sequence>
<dbReference type="PANTHER" id="PTHR45999">
    <property type="entry name" value="UNC-13-4A, ISOFORM B"/>
    <property type="match status" value="1"/>
</dbReference>
<dbReference type="EMBL" id="KV928367">
    <property type="protein sequence ID" value="PIO33003.1"/>
    <property type="molecule type" value="Genomic_DNA"/>
</dbReference>
<dbReference type="GO" id="GO:0031902">
    <property type="term" value="C:late endosome membrane"/>
    <property type="evidence" value="ECO:0007669"/>
    <property type="project" value="TreeGrafter"/>
</dbReference>
<keyword evidence="1" id="KW-0268">Exocytosis</keyword>
<protein>
    <submittedName>
        <fullName evidence="2">Uncharacterized protein</fullName>
    </submittedName>
</protein>
<organism evidence="2 3">
    <name type="scientific">Aquarana catesbeiana</name>
    <name type="common">American bullfrog</name>
    <name type="synonym">Rana catesbeiana</name>
    <dbReference type="NCBI Taxonomy" id="8400"/>
    <lineage>
        <taxon>Eukaryota</taxon>
        <taxon>Metazoa</taxon>
        <taxon>Chordata</taxon>
        <taxon>Craniata</taxon>
        <taxon>Vertebrata</taxon>
        <taxon>Euteleostomi</taxon>
        <taxon>Amphibia</taxon>
        <taxon>Batrachia</taxon>
        <taxon>Anura</taxon>
        <taxon>Neobatrachia</taxon>
        <taxon>Ranoidea</taxon>
        <taxon>Ranidae</taxon>
        <taxon>Aquarana</taxon>
    </lineage>
</organism>
<dbReference type="GO" id="GO:0005886">
    <property type="term" value="C:plasma membrane"/>
    <property type="evidence" value="ECO:0007669"/>
    <property type="project" value="TreeGrafter"/>
</dbReference>
<dbReference type="GO" id="GO:0055038">
    <property type="term" value="C:recycling endosome membrane"/>
    <property type="evidence" value="ECO:0007669"/>
    <property type="project" value="TreeGrafter"/>
</dbReference>
<accession>A0A2G9S0J6</accession>
<dbReference type="GO" id="GO:0000149">
    <property type="term" value="F:SNARE binding"/>
    <property type="evidence" value="ECO:0007669"/>
    <property type="project" value="TreeGrafter"/>
</dbReference>
<dbReference type="PANTHER" id="PTHR45999:SF1">
    <property type="entry name" value="BAI1-ASSOCIATED PROTEIN 3"/>
    <property type="match status" value="1"/>
</dbReference>
<evidence type="ECO:0000313" key="3">
    <source>
        <dbReference type="Proteomes" id="UP000228934"/>
    </source>
</evidence>
<dbReference type="GO" id="GO:0099503">
    <property type="term" value="C:secretory vesicle"/>
    <property type="evidence" value="ECO:0007669"/>
    <property type="project" value="TreeGrafter"/>
</dbReference>
<dbReference type="InterPro" id="IPR052095">
    <property type="entry name" value="UNC-13_domain"/>
</dbReference>
<dbReference type="GO" id="GO:0006887">
    <property type="term" value="P:exocytosis"/>
    <property type="evidence" value="ECO:0007669"/>
    <property type="project" value="UniProtKB-KW"/>
</dbReference>
<name>A0A2G9S0J6_AQUCT</name>
<dbReference type="OrthoDB" id="7976202at2759"/>
<keyword evidence="3" id="KW-1185">Reference proteome</keyword>
<dbReference type="GO" id="GO:0098793">
    <property type="term" value="C:presynapse"/>
    <property type="evidence" value="ECO:0007669"/>
    <property type="project" value="GOC"/>
</dbReference>
<evidence type="ECO:0000256" key="1">
    <source>
        <dbReference type="ARBA" id="ARBA00022483"/>
    </source>
</evidence>
<proteinExistence type="predicted"/>
<evidence type="ECO:0000313" key="2">
    <source>
        <dbReference type="EMBL" id="PIO33003.1"/>
    </source>
</evidence>
<dbReference type="AlphaFoldDB" id="A0A2G9S0J6"/>
<dbReference type="GO" id="GO:1905413">
    <property type="term" value="P:regulation of dense core granule exocytosis"/>
    <property type="evidence" value="ECO:0007669"/>
    <property type="project" value="TreeGrafter"/>
</dbReference>
<dbReference type="GO" id="GO:0001956">
    <property type="term" value="P:positive regulation of neurotransmitter secretion"/>
    <property type="evidence" value="ECO:0007669"/>
    <property type="project" value="TreeGrafter"/>
</dbReference>